<dbReference type="PANTHER" id="PTHR45712">
    <property type="entry name" value="AGAP008170-PA"/>
    <property type="match status" value="1"/>
</dbReference>
<dbReference type="VEuPathDB" id="VectorBase:AMEM21_006100"/>
<dbReference type="AlphaFoldDB" id="A0A182UV44"/>
<dbReference type="VEuPathDB" id="VectorBase:AMEM004176"/>
<protein>
    <recommendedName>
        <fullName evidence="5">Ig-like domain-containing protein</fullName>
    </recommendedName>
</protein>
<evidence type="ECO:0000256" key="2">
    <source>
        <dbReference type="ARBA" id="ARBA00022737"/>
    </source>
</evidence>
<dbReference type="SUPFAM" id="SSF52058">
    <property type="entry name" value="L domain-like"/>
    <property type="match status" value="3"/>
</dbReference>
<accession>A0A182UV44</accession>
<dbReference type="InterPro" id="IPR001611">
    <property type="entry name" value="Leu-rich_rpt"/>
</dbReference>
<evidence type="ECO:0000313" key="4">
    <source>
        <dbReference type="Proteomes" id="UP000075903"/>
    </source>
</evidence>
<dbReference type="PANTHER" id="PTHR45712:SF22">
    <property type="entry name" value="INSULIN-LIKE GROWTH FACTOR-BINDING PROTEIN COMPLEX ACID LABILE SUBUNIT"/>
    <property type="match status" value="1"/>
</dbReference>
<keyword evidence="1" id="KW-0433">Leucine-rich repeat</keyword>
<dbReference type="EnsemblMetazoa" id="AMEM004176-RA">
    <property type="protein sequence ID" value="AMEM004176-PA"/>
    <property type="gene ID" value="AMEM004176"/>
</dbReference>
<organism evidence="3 4">
    <name type="scientific">Anopheles merus</name>
    <name type="common">Mosquito</name>
    <dbReference type="NCBI Taxonomy" id="30066"/>
    <lineage>
        <taxon>Eukaryota</taxon>
        <taxon>Metazoa</taxon>
        <taxon>Ecdysozoa</taxon>
        <taxon>Arthropoda</taxon>
        <taxon>Hexapoda</taxon>
        <taxon>Insecta</taxon>
        <taxon>Pterygota</taxon>
        <taxon>Neoptera</taxon>
        <taxon>Endopterygota</taxon>
        <taxon>Diptera</taxon>
        <taxon>Nematocera</taxon>
        <taxon>Culicoidea</taxon>
        <taxon>Culicidae</taxon>
        <taxon>Anophelinae</taxon>
        <taxon>Anopheles</taxon>
    </lineage>
</organism>
<dbReference type="InterPro" id="IPR050333">
    <property type="entry name" value="SLRP"/>
</dbReference>
<evidence type="ECO:0008006" key="5">
    <source>
        <dbReference type="Google" id="ProtNLM"/>
    </source>
</evidence>
<dbReference type="InterPro" id="IPR003591">
    <property type="entry name" value="Leu-rich_rpt_typical-subtyp"/>
</dbReference>
<dbReference type="Gene3D" id="3.80.10.10">
    <property type="entry name" value="Ribonuclease Inhibitor"/>
    <property type="match status" value="4"/>
</dbReference>
<dbReference type="SMART" id="SM00369">
    <property type="entry name" value="LRR_TYP"/>
    <property type="match status" value="8"/>
</dbReference>
<evidence type="ECO:0000313" key="3">
    <source>
        <dbReference type="EnsemblMetazoa" id="AMEM004176-PA"/>
    </source>
</evidence>
<keyword evidence="2" id="KW-0677">Repeat</keyword>
<proteinExistence type="predicted"/>
<keyword evidence="4" id="KW-1185">Reference proteome</keyword>
<dbReference type="PROSITE" id="PS51450">
    <property type="entry name" value="LRR"/>
    <property type="match status" value="2"/>
</dbReference>
<reference evidence="3" key="1">
    <citation type="submission" date="2020-05" db="UniProtKB">
        <authorList>
            <consortium name="EnsemblMetazoa"/>
        </authorList>
    </citation>
    <scope>IDENTIFICATION</scope>
    <source>
        <strain evidence="3">MAF</strain>
    </source>
</reference>
<dbReference type="InterPro" id="IPR032675">
    <property type="entry name" value="LRR_dom_sf"/>
</dbReference>
<dbReference type="Pfam" id="PF13855">
    <property type="entry name" value="LRR_8"/>
    <property type="match status" value="2"/>
</dbReference>
<sequence length="900" mass="103477">MSNNLLPQIDLCEWVLMPNMTSLFIEKNKLIGVPDCLHKFPNLYSINLENNLLSSVSLAAFAQLKVLQYLRLAWNPIVSFILREDSVPPKLLHIDMRHSRKSGNYACTVSNYRPSLEGTFVFSHVPNDAQTMRALEIIDLEYNQIEVVVGRLTNPKITTVILSNNNLFTINLCEWNTMPLINSFSLAVNSLPNIPQCLGRMRRVKFLNFNHNKLTRITIDSFVMLTELRSLHFTSNAIQTLPNEIASMRFKHLDTLTFDHSIAKHLVETVEQLEIVDSRALIHFILPSANAIQRLTIARTQLNWIHFQPNEAVLLVSIVSSNLHLVPPSLRNLNNVKYIKLQKSYIRYLNLDLLQWLRKLDTLDLMYNKIHTLASTLQCLQQHNLVTLNLRNNQLRILNLELLPLIGLFEQVDLSHNKIELLVGRFSSDHLQTLIVSHNRLKVIDFCQWDAMPTLAKISFEANELTRVPNCIHHLPNLSYVGFGRNKFTQVDMERFVLLVQLQKQTMLIGRIQFQAPFFVGLLSFISGWAVGFQWYCSKYDGVECTIHYLGELKSDLSKLKNITNGATFIRFTRVKALTVDQATIVHLPDTVRKLEITDSQPVQIIIIPSYLAITCLFVHITQLRWIHFQPNDAVRELSIRISNLQQIPPTVQNLTNLQHISLQHSHLQHLNLDLLHWCRFLHTVDLSYNEIHTITSTPHAGQQRQLSALLLNHNQLSVLNLEVLAPIGWFAYVDFSYNRIELLVGRFSSEHMATISFAYNRLKTVDFCQWEQVTNLTFISFLSNDLTSVPNCINRLTNLTTVSLISNQLTIVTMDAFAGMDNLTSLYLSHNNIRSITVHEGRYPKQLQQLFLSGNRHKCDNHLFGQPFCSVDIDFKPSSRTSDWSRNENALKRQLSIIV</sequence>
<name>A0A182UV44_ANOME</name>
<dbReference type="STRING" id="30066.A0A182UV44"/>
<evidence type="ECO:0000256" key="1">
    <source>
        <dbReference type="ARBA" id="ARBA00022614"/>
    </source>
</evidence>
<dbReference type="VEuPathDB" id="VectorBase:AMEM21_005566"/>
<dbReference type="Proteomes" id="UP000075903">
    <property type="component" value="Unassembled WGS sequence"/>
</dbReference>